<feature type="domain" description="RCK C-terminal" evidence="2">
    <location>
        <begin position="135"/>
        <end position="217"/>
    </location>
</feature>
<keyword evidence="3" id="KW-0406">Ion transport</keyword>
<dbReference type="SUPFAM" id="SSF51735">
    <property type="entry name" value="NAD(P)-binding Rossmann-fold domains"/>
    <property type="match status" value="1"/>
</dbReference>
<evidence type="ECO:0000313" key="3">
    <source>
        <dbReference type="EMBL" id="MFC3885871.1"/>
    </source>
</evidence>
<sequence length="217" mass="23911">MIKEYAVIGLGRFGSSVAHTLFEAGNDVLGIDMNEERIEDNKECVTHAVVADSTEETALKAVGIRNFDCVIVAIGDDIQASILTVMVLKDLGIKQVVAKAINKRHGQVLNKIGADLVIFPERDMGERLAHHLMSPNVLNFIELSEDYSVEEMKAPSCMAGKSLRELDVRARFNLSVIAIHRNGDIIISPSPDQDVHEGDIFVVIGKNEDLKRFANME</sequence>
<keyword evidence="3" id="KW-0813">Transport</keyword>
<reference evidence="4" key="1">
    <citation type="journal article" date="2019" name="Int. J. Syst. Evol. Microbiol.">
        <title>The Global Catalogue of Microorganisms (GCM) 10K type strain sequencing project: providing services to taxonomists for standard genome sequencing and annotation.</title>
        <authorList>
            <consortium name="The Broad Institute Genomics Platform"/>
            <consortium name="The Broad Institute Genome Sequencing Center for Infectious Disease"/>
            <person name="Wu L."/>
            <person name="Ma J."/>
        </authorList>
    </citation>
    <scope>NUCLEOTIDE SEQUENCE [LARGE SCALE GENOMIC DNA]</scope>
    <source>
        <strain evidence="4">CCUG 61889</strain>
    </source>
</reference>
<name>A0ABV8B8Y3_9BACI</name>
<dbReference type="InterPro" id="IPR036721">
    <property type="entry name" value="RCK_C_sf"/>
</dbReference>
<evidence type="ECO:0000259" key="1">
    <source>
        <dbReference type="PROSITE" id="PS51201"/>
    </source>
</evidence>
<proteinExistence type="predicted"/>
<accession>A0ABV8B8Y3</accession>
<dbReference type="Gene3D" id="3.40.50.720">
    <property type="entry name" value="NAD(P)-binding Rossmann-like Domain"/>
    <property type="match status" value="1"/>
</dbReference>
<organism evidence="3 4">
    <name type="scientific">Bacillus songklensis</name>
    <dbReference type="NCBI Taxonomy" id="1069116"/>
    <lineage>
        <taxon>Bacteria</taxon>
        <taxon>Bacillati</taxon>
        <taxon>Bacillota</taxon>
        <taxon>Bacilli</taxon>
        <taxon>Bacillales</taxon>
        <taxon>Bacillaceae</taxon>
        <taxon>Bacillus</taxon>
    </lineage>
</organism>
<gene>
    <name evidence="3" type="ORF">ACFOU2_21295</name>
</gene>
<keyword evidence="4" id="KW-1185">Reference proteome</keyword>
<dbReference type="EMBL" id="JBHRZT010000072">
    <property type="protein sequence ID" value="MFC3885871.1"/>
    <property type="molecule type" value="Genomic_DNA"/>
</dbReference>
<protein>
    <submittedName>
        <fullName evidence="3">Potassium channel family protein</fullName>
    </submittedName>
</protein>
<feature type="domain" description="RCK N-terminal" evidence="1">
    <location>
        <begin position="2"/>
        <end position="119"/>
    </location>
</feature>
<dbReference type="RefSeq" id="WP_377918257.1">
    <property type="nucleotide sequence ID" value="NZ_JBHRZT010000072.1"/>
</dbReference>
<dbReference type="InterPro" id="IPR003148">
    <property type="entry name" value="RCK_N"/>
</dbReference>
<dbReference type="Proteomes" id="UP001595752">
    <property type="component" value="Unassembled WGS sequence"/>
</dbReference>
<dbReference type="PROSITE" id="PS51201">
    <property type="entry name" value="RCK_N"/>
    <property type="match status" value="1"/>
</dbReference>
<dbReference type="PANTHER" id="PTHR43833">
    <property type="entry name" value="POTASSIUM CHANNEL PROTEIN 2-RELATED-RELATED"/>
    <property type="match status" value="1"/>
</dbReference>
<dbReference type="PROSITE" id="PS51202">
    <property type="entry name" value="RCK_C"/>
    <property type="match status" value="1"/>
</dbReference>
<comment type="caution">
    <text evidence="3">The sequence shown here is derived from an EMBL/GenBank/DDBJ whole genome shotgun (WGS) entry which is preliminary data.</text>
</comment>
<dbReference type="InterPro" id="IPR050721">
    <property type="entry name" value="Trk_Ktr_HKT_K-transport"/>
</dbReference>
<dbReference type="InterPro" id="IPR036291">
    <property type="entry name" value="NAD(P)-bd_dom_sf"/>
</dbReference>
<dbReference type="InterPro" id="IPR006037">
    <property type="entry name" value="RCK_C"/>
</dbReference>
<dbReference type="GO" id="GO:0034220">
    <property type="term" value="P:monoatomic ion transmembrane transport"/>
    <property type="evidence" value="ECO:0007669"/>
    <property type="project" value="UniProtKB-KW"/>
</dbReference>
<evidence type="ECO:0000259" key="2">
    <source>
        <dbReference type="PROSITE" id="PS51202"/>
    </source>
</evidence>
<keyword evidence="3" id="KW-0407">Ion channel</keyword>
<dbReference type="Gene3D" id="3.30.70.1450">
    <property type="entry name" value="Regulator of K+ conductance, C-terminal domain"/>
    <property type="match status" value="1"/>
</dbReference>
<evidence type="ECO:0000313" key="4">
    <source>
        <dbReference type="Proteomes" id="UP001595752"/>
    </source>
</evidence>
<dbReference type="Pfam" id="PF02080">
    <property type="entry name" value="TrkA_C"/>
    <property type="match status" value="1"/>
</dbReference>
<dbReference type="SUPFAM" id="SSF116726">
    <property type="entry name" value="TrkA C-terminal domain-like"/>
    <property type="match status" value="1"/>
</dbReference>
<dbReference type="PANTHER" id="PTHR43833:SF7">
    <property type="entry name" value="KTR SYSTEM POTASSIUM UPTAKE PROTEIN C"/>
    <property type="match status" value="1"/>
</dbReference>
<dbReference type="Pfam" id="PF02254">
    <property type="entry name" value="TrkA_N"/>
    <property type="match status" value="1"/>
</dbReference>